<dbReference type="GO" id="GO:0030435">
    <property type="term" value="P:sporulation resulting in formation of a cellular spore"/>
    <property type="evidence" value="ECO:0007669"/>
    <property type="project" value="UniProtKB-KW"/>
</dbReference>
<dbReference type="OrthoDB" id="2577233at2"/>
<keyword evidence="4" id="KW-0167">Capsid protein</keyword>
<proteinExistence type="inferred from homology"/>
<comment type="similarity">
    <text evidence="3">Belongs to the CotF family.</text>
</comment>
<accession>A0A1M7NQW7</accession>
<dbReference type="AlphaFoldDB" id="A0A1M7NQW7"/>
<keyword evidence="4" id="KW-0946">Virion</keyword>
<dbReference type="Pfam" id="PF07875">
    <property type="entry name" value="Coat_F"/>
    <property type="match status" value="1"/>
</dbReference>
<dbReference type="PANTHER" id="PTHR39183">
    <property type="entry name" value="SPORE COAT PROTEIN F-LIKE PROTEIN YHCQ"/>
    <property type="match status" value="1"/>
</dbReference>
<evidence type="ECO:0000256" key="1">
    <source>
        <dbReference type="ARBA" id="ARBA00022969"/>
    </source>
</evidence>
<dbReference type="InterPro" id="IPR012851">
    <property type="entry name" value="Spore_coat_CotF-like"/>
</dbReference>
<dbReference type="Gene3D" id="1.20.1260.10">
    <property type="match status" value="1"/>
</dbReference>
<organism evidence="4 5">
    <name type="scientific">Gracilibacillus kekensis</name>
    <dbReference type="NCBI Taxonomy" id="1027249"/>
    <lineage>
        <taxon>Bacteria</taxon>
        <taxon>Bacillati</taxon>
        <taxon>Bacillota</taxon>
        <taxon>Bacilli</taxon>
        <taxon>Bacillales</taxon>
        <taxon>Bacillaceae</taxon>
        <taxon>Gracilibacillus</taxon>
    </lineage>
</organism>
<protein>
    <submittedName>
        <fullName evidence="4">Spore coat protein CotF</fullName>
    </submittedName>
</protein>
<sequence>MQNNNQMQGNMQMSQNMGNQGISFNHGAHELLDSHELVGNLIGIIEQYQLYDQHIQDQELKDILERQSSFLLQMYNTVVETFQTGQDPQVPTQQYKMQESNEITYGMTAGQPKKPKLSVGEFSDECFSSFMLGHTKSASSALAMAAVEMNHPVLRRIIADSVPNMIEMSYELFLYQNKKGYYQVPKLNDQDMNVMLNAYTKAPQQGMH</sequence>
<dbReference type="RefSeq" id="WP_073201431.1">
    <property type="nucleotide sequence ID" value="NZ_FRCZ01000003.1"/>
</dbReference>
<evidence type="ECO:0000313" key="5">
    <source>
        <dbReference type="Proteomes" id="UP000184184"/>
    </source>
</evidence>
<dbReference type="STRING" id="1027249.SAMN05216179_1700"/>
<dbReference type="PANTHER" id="PTHR39183:SF1">
    <property type="entry name" value="SPORE COAT PROTEIN F-LIKE PROTEIN YHCQ"/>
    <property type="match status" value="1"/>
</dbReference>
<comment type="subcellular location">
    <subcellularLocation>
        <location evidence="2">Spore coat</location>
    </subcellularLocation>
</comment>
<reference evidence="4 5" key="1">
    <citation type="submission" date="2016-11" db="EMBL/GenBank/DDBJ databases">
        <authorList>
            <person name="Jaros S."/>
            <person name="Januszkiewicz K."/>
            <person name="Wedrychowicz H."/>
        </authorList>
    </citation>
    <scope>NUCLEOTIDE SEQUENCE [LARGE SCALE GENOMIC DNA]</scope>
    <source>
        <strain evidence="4 5">CGMCC 1.10681</strain>
    </source>
</reference>
<gene>
    <name evidence="4" type="ORF">SAMN05216179_1700</name>
</gene>
<evidence type="ECO:0000313" key="4">
    <source>
        <dbReference type="EMBL" id="SHN06343.1"/>
    </source>
</evidence>
<keyword evidence="5" id="KW-1185">Reference proteome</keyword>
<name>A0A1M7NQW7_9BACI</name>
<keyword evidence="1" id="KW-0749">Sporulation</keyword>
<evidence type="ECO:0000256" key="2">
    <source>
        <dbReference type="ARBA" id="ARBA00024325"/>
    </source>
</evidence>
<dbReference type="InterPro" id="IPR012347">
    <property type="entry name" value="Ferritin-like"/>
</dbReference>
<dbReference type="Proteomes" id="UP000184184">
    <property type="component" value="Unassembled WGS sequence"/>
</dbReference>
<evidence type="ECO:0000256" key="3">
    <source>
        <dbReference type="ARBA" id="ARBA00024344"/>
    </source>
</evidence>
<dbReference type="EMBL" id="FRCZ01000003">
    <property type="protein sequence ID" value="SHN06343.1"/>
    <property type="molecule type" value="Genomic_DNA"/>
</dbReference>